<evidence type="ECO:0000256" key="2">
    <source>
        <dbReference type="ARBA" id="ARBA00006070"/>
    </source>
</evidence>
<evidence type="ECO:0000256" key="4">
    <source>
        <dbReference type="ARBA" id="ARBA00022989"/>
    </source>
</evidence>
<dbReference type="Proteomes" id="UP001634007">
    <property type="component" value="Unassembled WGS sequence"/>
</dbReference>
<dbReference type="InterPro" id="IPR004932">
    <property type="entry name" value="Rer1"/>
</dbReference>
<dbReference type="PANTHER" id="PTHR10743">
    <property type="entry name" value="PROTEIN RER1"/>
    <property type="match status" value="1"/>
</dbReference>
<dbReference type="EMBL" id="JBJKBG010000009">
    <property type="protein sequence ID" value="KAL3722077.1"/>
    <property type="molecule type" value="Genomic_DNA"/>
</dbReference>
<gene>
    <name evidence="6" type="ORF">ACJRO7_034434</name>
</gene>
<name>A0ABD3J931_EUCGL</name>
<comment type="subcellular location">
    <subcellularLocation>
        <location evidence="1">Membrane</location>
        <topology evidence="1">Multi-pass membrane protein</topology>
    </subcellularLocation>
</comment>
<organism evidence="6 7">
    <name type="scientific">Eucalyptus globulus</name>
    <name type="common">Tasmanian blue gum</name>
    <dbReference type="NCBI Taxonomy" id="34317"/>
    <lineage>
        <taxon>Eukaryota</taxon>
        <taxon>Viridiplantae</taxon>
        <taxon>Streptophyta</taxon>
        <taxon>Embryophyta</taxon>
        <taxon>Tracheophyta</taxon>
        <taxon>Spermatophyta</taxon>
        <taxon>Magnoliopsida</taxon>
        <taxon>eudicotyledons</taxon>
        <taxon>Gunneridae</taxon>
        <taxon>Pentapetalae</taxon>
        <taxon>rosids</taxon>
        <taxon>malvids</taxon>
        <taxon>Myrtales</taxon>
        <taxon>Myrtaceae</taxon>
        <taxon>Myrtoideae</taxon>
        <taxon>Eucalypteae</taxon>
        <taxon>Eucalyptus</taxon>
    </lineage>
</organism>
<reference evidence="6 7" key="1">
    <citation type="submission" date="2024-11" db="EMBL/GenBank/DDBJ databases">
        <title>Chromosome-level genome assembly of Eucalyptus globulus Labill. provides insights into its genome evolution.</title>
        <authorList>
            <person name="Li X."/>
        </authorList>
    </citation>
    <scope>NUCLEOTIDE SEQUENCE [LARGE SCALE GENOMIC DNA]</scope>
    <source>
        <strain evidence="6">CL2024</strain>
        <tissue evidence="6">Fresh tender leaves</tissue>
    </source>
</reference>
<dbReference type="GO" id="GO:0016020">
    <property type="term" value="C:membrane"/>
    <property type="evidence" value="ECO:0007669"/>
    <property type="project" value="UniProtKB-SubCell"/>
</dbReference>
<evidence type="ECO:0000313" key="6">
    <source>
        <dbReference type="EMBL" id="KAL3722077.1"/>
    </source>
</evidence>
<keyword evidence="7" id="KW-1185">Reference proteome</keyword>
<evidence type="ECO:0000256" key="5">
    <source>
        <dbReference type="ARBA" id="ARBA00023136"/>
    </source>
</evidence>
<comment type="similarity">
    <text evidence="2">Belongs to the RER1 family.</text>
</comment>
<accession>A0ABD3J931</accession>
<dbReference type="PANTHER" id="PTHR10743:SF28">
    <property type="entry name" value="PROTEIN RER1C"/>
    <property type="match status" value="1"/>
</dbReference>
<evidence type="ECO:0000256" key="1">
    <source>
        <dbReference type="ARBA" id="ARBA00004141"/>
    </source>
</evidence>
<sequence length="92" mass="10808">MHLGIYMLNPLISFLSPRLDPELEELADGSDEFRPFVRHLPEFKCCTPLYWVMLLTLTIRRQIMLMVKYKYVPISFGKWRASSTESASLPRD</sequence>
<dbReference type="AlphaFoldDB" id="A0ABD3J931"/>
<keyword evidence="3" id="KW-0812">Transmembrane</keyword>
<dbReference type="GO" id="GO:0005737">
    <property type="term" value="C:cytoplasm"/>
    <property type="evidence" value="ECO:0007669"/>
    <property type="project" value="UniProtKB-ARBA"/>
</dbReference>
<evidence type="ECO:0000256" key="3">
    <source>
        <dbReference type="ARBA" id="ARBA00022692"/>
    </source>
</evidence>
<evidence type="ECO:0000313" key="7">
    <source>
        <dbReference type="Proteomes" id="UP001634007"/>
    </source>
</evidence>
<comment type="caution">
    <text evidence="6">The sequence shown here is derived from an EMBL/GenBank/DDBJ whole genome shotgun (WGS) entry which is preliminary data.</text>
</comment>
<keyword evidence="4" id="KW-1133">Transmembrane helix</keyword>
<proteinExistence type="inferred from homology"/>
<protein>
    <submittedName>
        <fullName evidence="6">Uncharacterized protein</fullName>
    </submittedName>
</protein>
<dbReference type="Pfam" id="PF03248">
    <property type="entry name" value="Rer1"/>
    <property type="match status" value="2"/>
</dbReference>
<keyword evidence="5" id="KW-0472">Membrane</keyword>